<dbReference type="EMBL" id="CP003539">
    <property type="protein sequence ID" value="AFX99038.1"/>
    <property type="molecule type" value="Genomic_DNA"/>
</dbReference>
<evidence type="ECO:0000313" key="2">
    <source>
        <dbReference type="Proteomes" id="UP000010077"/>
    </source>
</evidence>
<dbReference type="RefSeq" id="WP_015088536.1">
    <property type="nucleotide sequence ID" value="NC_019566.1"/>
</dbReference>
<name>K7Z4U1_9PROT</name>
<proteinExistence type="predicted"/>
<reference evidence="1 2" key="1">
    <citation type="journal article" date="2012" name="Proc. Natl. Acad. Sci. U.S.A.">
        <title>Genome streamlining and chemical defense in a coral reef symbiosis.</title>
        <authorList>
            <person name="Kwan J.C."/>
            <person name="Donia M.S."/>
            <person name="Han A.W."/>
            <person name="Hirose E."/>
            <person name="Haygood M.G."/>
            <person name="Schmidt E.W."/>
        </authorList>
    </citation>
    <scope>NUCLEOTIDE SEQUENCE [LARGE SCALE GENOMIC DNA]</scope>
    <source>
        <strain evidence="1 2">L2</strain>
    </source>
</reference>
<accession>K7Z4U1</accession>
<dbReference type="AlphaFoldDB" id="K7Z4U1"/>
<dbReference type="KEGG" id="thal:A1OE_853"/>
<gene>
    <name evidence="1" type="ORF">A1OE_853</name>
</gene>
<sequence length="52" mass="5936">MNSTLAASFVLQCTIILKSIANEVTDEIDELFNHNQQIYKLEVKLDLIVKDL</sequence>
<dbReference type="HOGENOM" id="CLU_3077910_0_0_5"/>
<keyword evidence="2" id="KW-1185">Reference proteome</keyword>
<protein>
    <submittedName>
        <fullName evidence="1">Uncharacterized protein</fullName>
    </submittedName>
</protein>
<dbReference type="Proteomes" id="UP000010077">
    <property type="component" value="Chromosome"/>
</dbReference>
<evidence type="ECO:0000313" key="1">
    <source>
        <dbReference type="EMBL" id="AFX99038.1"/>
    </source>
</evidence>
<organism evidence="1 2">
    <name type="scientific">Candidatus Endolissoclinum faulkneri L2</name>
    <dbReference type="NCBI Taxonomy" id="1193729"/>
    <lineage>
        <taxon>Bacteria</taxon>
        <taxon>Pseudomonadati</taxon>
        <taxon>Pseudomonadota</taxon>
        <taxon>Alphaproteobacteria</taxon>
        <taxon>Rhodospirillales</taxon>
        <taxon>Rhodospirillaceae</taxon>
        <taxon>Candidatus Endolissoclinum</taxon>
    </lineage>
</organism>